<dbReference type="EMBL" id="CP042200">
    <property type="protein sequence ID" value="QDS77032.1"/>
    <property type="molecule type" value="Genomic_DNA"/>
</dbReference>
<proteinExistence type="predicted"/>
<evidence type="ECO:0000313" key="3">
    <source>
        <dbReference type="Proteomes" id="UP000316270"/>
    </source>
</evidence>
<dbReference type="AlphaFoldDB" id="A0A517LN17"/>
<dbReference type="Proteomes" id="UP000316270">
    <property type="component" value="Chromosome 16"/>
</dbReference>
<evidence type="ECO:0000313" key="2">
    <source>
        <dbReference type="EMBL" id="QDS77032.1"/>
    </source>
</evidence>
<feature type="compositionally biased region" description="Basic and acidic residues" evidence="1">
    <location>
        <begin position="51"/>
        <end position="69"/>
    </location>
</feature>
<name>A0A517LN17_9PEZI</name>
<reference evidence="2 3" key="1">
    <citation type="submission" date="2019-07" db="EMBL/GenBank/DDBJ databases">
        <title>Finished genome of Venturia effusa.</title>
        <authorList>
            <person name="Young C.A."/>
            <person name="Cox M.P."/>
            <person name="Ganley A.R.D."/>
            <person name="David W.J."/>
        </authorList>
    </citation>
    <scope>NUCLEOTIDE SEQUENCE [LARGE SCALE GENOMIC DNA]</scope>
    <source>
        <strain evidence="3">albino</strain>
    </source>
</reference>
<feature type="region of interest" description="Disordered" evidence="1">
    <location>
        <begin position="51"/>
        <end position="73"/>
    </location>
</feature>
<organism evidence="2 3">
    <name type="scientific">Venturia effusa</name>
    <dbReference type="NCBI Taxonomy" id="50376"/>
    <lineage>
        <taxon>Eukaryota</taxon>
        <taxon>Fungi</taxon>
        <taxon>Dikarya</taxon>
        <taxon>Ascomycota</taxon>
        <taxon>Pezizomycotina</taxon>
        <taxon>Dothideomycetes</taxon>
        <taxon>Pleosporomycetidae</taxon>
        <taxon>Venturiales</taxon>
        <taxon>Venturiaceae</taxon>
        <taxon>Venturia</taxon>
    </lineage>
</organism>
<evidence type="ECO:0000256" key="1">
    <source>
        <dbReference type="SAM" id="MobiDB-lite"/>
    </source>
</evidence>
<sequence length="127" mass="14450">MASPKTNTQMIEQLQRTIDGQTSTINAQKLLLDQVIQVLANVAQTQDDMKKKIDTLEQRTRSSTKENTNKTDSLGKVVIPTTWKQIDWMDERQIDRVLEALGGEEDMIAYGDLSEKMKAVWSLIKPE</sequence>
<accession>A0A517LN17</accession>
<gene>
    <name evidence="2" type="ORF">FKW77_006596</name>
</gene>
<protein>
    <submittedName>
        <fullName evidence="2">Uncharacterized protein</fullName>
    </submittedName>
</protein>
<keyword evidence="3" id="KW-1185">Reference proteome</keyword>